<evidence type="ECO:0000313" key="3">
    <source>
        <dbReference type="EMBL" id="KAK9872663.1"/>
    </source>
</evidence>
<reference evidence="3 4" key="1">
    <citation type="submission" date="2023-03" db="EMBL/GenBank/DDBJ databases">
        <title>Genome insight into feeding habits of ladybird beetles.</title>
        <authorList>
            <person name="Li H.-S."/>
            <person name="Huang Y.-H."/>
            <person name="Pang H."/>
        </authorList>
    </citation>
    <scope>NUCLEOTIDE SEQUENCE [LARGE SCALE GENOMIC DNA]</scope>
    <source>
        <strain evidence="3">SYSU_2023b</strain>
        <tissue evidence="3">Whole body</tissue>
    </source>
</reference>
<proteinExistence type="predicted"/>
<dbReference type="SMART" id="SM00210">
    <property type="entry name" value="TSPN"/>
    <property type="match status" value="1"/>
</dbReference>
<dbReference type="InterPro" id="IPR001791">
    <property type="entry name" value="Laminin_G"/>
</dbReference>
<dbReference type="EMBL" id="JARQZJ010000012">
    <property type="protein sequence ID" value="KAK9872663.1"/>
    <property type="molecule type" value="Genomic_DNA"/>
</dbReference>
<evidence type="ECO:0000259" key="2">
    <source>
        <dbReference type="SMART" id="SM00210"/>
    </source>
</evidence>
<evidence type="ECO:0000256" key="1">
    <source>
        <dbReference type="ARBA" id="ARBA00022737"/>
    </source>
</evidence>
<dbReference type="AlphaFoldDB" id="A0AAW1TQQ7"/>
<dbReference type="Gene3D" id="2.60.120.200">
    <property type="match status" value="1"/>
</dbReference>
<accession>A0AAW1TQQ7</accession>
<gene>
    <name evidence="3" type="ORF">WA026_018797</name>
</gene>
<sequence>MDEILFLRQQLQALTTKNQETKPSQAGILNKEMYRNKRTEWRNWNEFSSYFKRSSYPQQYAMQLEEQIRNQKQKTKETAQEYITALRTLIRRDGTLTSNQTLEIIHKNKKNIYKKERKDMENQKKQFGNISDSCSSTINPLLLEDEQYFHPTKDRWKSAPDRKSAWKLESYIYLWVPSMVLLASMNLTQFPMQFSLFFTVRIHSDTSGTIFSLRSRTLPDTYLSIDMRKTDIKVAHATKNSSNTLIIPSNLADSHWHQIAISIRDQNVVECYVDCEWTTTNVLKSAILDLSGDTDLIIGYMFEGDLEQLSIVTDPDMVNSHCSTSKIAITDQSMEKT</sequence>
<evidence type="ECO:0000313" key="4">
    <source>
        <dbReference type="Proteomes" id="UP001431783"/>
    </source>
</evidence>
<keyword evidence="1" id="KW-0677">Repeat</keyword>
<organism evidence="3 4">
    <name type="scientific">Henosepilachna vigintioctopunctata</name>
    <dbReference type="NCBI Taxonomy" id="420089"/>
    <lineage>
        <taxon>Eukaryota</taxon>
        <taxon>Metazoa</taxon>
        <taxon>Ecdysozoa</taxon>
        <taxon>Arthropoda</taxon>
        <taxon>Hexapoda</taxon>
        <taxon>Insecta</taxon>
        <taxon>Pterygota</taxon>
        <taxon>Neoptera</taxon>
        <taxon>Endopterygota</taxon>
        <taxon>Coleoptera</taxon>
        <taxon>Polyphaga</taxon>
        <taxon>Cucujiformia</taxon>
        <taxon>Coccinelloidea</taxon>
        <taxon>Coccinellidae</taxon>
        <taxon>Epilachninae</taxon>
        <taxon>Epilachnini</taxon>
        <taxon>Henosepilachna</taxon>
    </lineage>
</organism>
<dbReference type="SUPFAM" id="SSF49899">
    <property type="entry name" value="Concanavalin A-like lectins/glucanases"/>
    <property type="match status" value="1"/>
</dbReference>
<dbReference type="InterPro" id="IPR048287">
    <property type="entry name" value="TSPN-like_N"/>
</dbReference>
<dbReference type="Pfam" id="PF02210">
    <property type="entry name" value="Laminin_G_2"/>
    <property type="match status" value="1"/>
</dbReference>
<name>A0AAW1TQQ7_9CUCU</name>
<dbReference type="Pfam" id="PF03732">
    <property type="entry name" value="Retrotrans_gag"/>
    <property type="match status" value="1"/>
</dbReference>
<dbReference type="Proteomes" id="UP001431783">
    <property type="component" value="Unassembled WGS sequence"/>
</dbReference>
<dbReference type="InterPro" id="IPR005162">
    <property type="entry name" value="Retrotrans_gag_dom"/>
</dbReference>
<dbReference type="InterPro" id="IPR013320">
    <property type="entry name" value="ConA-like_dom_sf"/>
</dbReference>
<comment type="caution">
    <text evidence="3">The sequence shown here is derived from an EMBL/GenBank/DDBJ whole genome shotgun (WGS) entry which is preliminary data.</text>
</comment>
<feature type="domain" description="Thrombospondin-like N-terminal" evidence="2">
    <location>
        <begin position="140"/>
        <end position="315"/>
    </location>
</feature>
<keyword evidence="4" id="KW-1185">Reference proteome</keyword>
<protein>
    <recommendedName>
        <fullName evidence="2">Thrombospondin-like N-terminal domain-containing protein</fullName>
    </recommendedName>
</protein>